<dbReference type="GO" id="GO:0004673">
    <property type="term" value="F:protein histidine kinase activity"/>
    <property type="evidence" value="ECO:0007669"/>
    <property type="project" value="UniProtKB-EC"/>
</dbReference>
<dbReference type="PANTHER" id="PTHR41523">
    <property type="entry name" value="TWO-COMPONENT SYSTEM SENSOR PROTEIN"/>
    <property type="match status" value="1"/>
</dbReference>
<reference evidence="13" key="1">
    <citation type="submission" date="2016-10" db="EMBL/GenBank/DDBJ databases">
        <authorList>
            <person name="Varghese N."/>
            <person name="Submissions S."/>
        </authorList>
    </citation>
    <scope>NUCLEOTIDE SEQUENCE [LARGE SCALE GENOMIC DNA]</scope>
    <source>
        <strain evidence="13">DSM 6150</strain>
    </source>
</reference>
<dbReference type="PROSITE" id="PS50112">
    <property type="entry name" value="PAS"/>
    <property type="match status" value="1"/>
</dbReference>
<feature type="domain" description="PAC" evidence="11">
    <location>
        <begin position="138"/>
        <end position="190"/>
    </location>
</feature>
<dbReference type="NCBIfam" id="TIGR00229">
    <property type="entry name" value="sensory_box"/>
    <property type="match status" value="1"/>
</dbReference>
<dbReference type="OrthoDB" id="5571399at2"/>
<keyword evidence="7" id="KW-0067">ATP-binding</keyword>
<dbReference type="GO" id="GO:0005524">
    <property type="term" value="F:ATP binding"/>
    <property type="evidence" value="ECO:0007669"/>
    <property type="project" value="UniProtKB-KW"/>
</dbReference>
<dbReference type="CDD" id="cd00130">
    <property type="entry name" value="PAS"/>
    <property type="match status" value="1"/>
</dbReference>
<accession>A0A1I5A5D4</accession>
<evidence type="ECO:0000256" key="9">
    <source>
        <dbReference type="SAM" id="Coils"/>
    </source>
</evidence>
<evidence type="ECO:0000256" key="5">
    <source>
        <dbReference type="ARBA" id="ARBA00022741"/>
    </source>
</evidence>
<keyword evidence="9" id="KW-0175">Coiled coil</keyword>
<proteinExistence type="predicted"/>
<dbReference type="SUPFAM" id="SSF55785">
    <property type="entry name" value="PYP-like sensor domain (PAS domain)"/>
    <property type="match status" value="1"/>
</dbReference>
<dbReference type="InterPro" id="IPR001610">
    <property type="entry name" value="PAC"/>
</dbReference>
<dbReference type="EMBL" id="FOVE01000012">
    <property type="protein sequence ID" value="SFN57598.1"/>
    <property type="molecule type" value="Genomic_DNA"/>
</dbReference>
<dbReference type="Gene3D" id="3.30.450.20">
    <property type="entry name" value="PAS domain"/>
    <property type="match status" value="1"/>
</dbReference>
<evidence type="ECO:0000256" key="4">
    <source>
        <dbReference type="ARBA" id="ARBA00022679"/>
    </source>
</evidence>
<name>A0A1I5A5D4_9NEIS</name>
<dbReference type="Proteomes" id="UP000242869">
    <property type="component" value="Unassembled WGS sequence"/>
</dbReference>
<keyword evidence="13" id="KW-1185">Reference proteome</keyword>
<keyword evidence="5" id="KW-0547">Nucleotide-binding</keyword>
<sequence>MIRFIKNLVFRPHHKKAARQLELDGPTTFSHLIDRVRLHNEKLERKVQARTQALHTALDQVQENEALLRLLFDHSPLGFAIADSDCHLIRVNAAFCNMLGYSEDELLGKTFQELSHPADREAGEYFSQKLLGTTLREYHLEKRYCRKNGSTLWAKLTAAKICDDNSETKYIAAIIEDISDQKKAEQQQNQRIMEQRSALVREVNHRIKNNIQQTVGLLLRRLGPYANQNPALGTIVEEVIAQLECIASVHGLQAGQTENRCSLNLLLSEILVLAKRRLHAEAPQVLLDLRIDMARDFFLAEEESAPLALIINELLANAIKHCRREQGSIEFFVRGGQNAIAIRIENERSGSTPIVHGTGLELAHALLPRKGAKLDIIARGNKTIADLTITNPVIK</sequence>
<keyword evidence="8" id="KW-0843">Virulence</keyword>
<evidence type="ECO:0000259" key="10">
    <source>
        <dbReference type="PROSITE" id="PS50112"/>
    </source>
</evidence>
<evidence type="ECO:0000256" key="3">
    <source>
        <dbReference type="ARBA" id="ARBA00022553"/>
    </source>
</evidence>
<evidence type="ECO:0000256" key="1">
    <source>
        <dbReference type="ARBA" id="ARBA00000085"/>
    </source>
</evidence>
<gene>
    <name evidence="12" type="ORF">SAMN05660284_01811</name>
</gene>
<keyword evidence="6" id="KW-0418">Kinase</keyword>
<evidence type="ECO:0000256" key="7">
    <source>
        <dbReference type="ARBA" id="ARBA00022840"/>
    </source>
</evidence>
<evidence type="ECO:0000313" key="13">
    <source>
        <dbReference type="Proteomes" id="UP000242869"/>
    </source>
</evidence>
<evidence type="ECO:0000313" key="12">
    <source>
        <dbReference type="EMBL" id="SFN57598.1"/>
    </source>
</evidence>
<dbReference type="InterPro" id="IPR036890">
    <property type="entry name" value="HATPase_C_sf"/>
</dbReference>
<dbReference type="SMART" id="SM00086">
    <property type="entry name" value="PAC"/>
    <property type="match status" value="1"/>
</dbReference>
<dbReference type="InterPro" id="IPR035965">
    <property type="entry name" value="PAS-like_dom_sf"/>
</dbReference>
<dbReference type="PANTHER" id="PTHR41523:SF8">
    <property type="entry name" value="ETHYLENE RESPONSE SENSOR PROTEIN"/>
    <property type="match status" value="1"/>
</dbReference>
<feature type="domain" description="PAS" evidence="10">
    <location>
        <begin position="64"/>
        <end position="121"/>
    </location>
</feature>
<dbReference type="Gene3D" id="3.30.565.10">
    <property type="entry name" value="Histidine kinase-like ATPase, C-terminal domain"/>
    <property type="match status" value="1"/>
</dbReference>
<feature type="coiled-coil region" evidence="9">
    <location>
        <begin position="175"/>
        <end position="202"/>
    </location>
</feature>
<evidence type="ECO:0000256" key="2">
    <source>
        <dbReference type="ARBA" id="ARBA00012438"/>
    </source>
</evidence>
<dbReference type="STRING" id="83765.SAMN05660284_01811"/>
<keyword evidence="3" id="KW-0597">Phosphoprotein</keyword>
<evidence type="ECO:0000256" key="6">
    <source>
        <dbReference type="ARBA" id="ARBA00022777"/>
    </source>
</evidence>
<keyword evidence="4" id="KW-0808">Transferase</keyword>
<dbReference type="InterPro" id="IPR000700">
    <property type="entry name" value="PAS-assoc_C"/>
</dbReference>
<comment type="catalytic activity">
    <reaction evidence="1">
        <text>ATP + protein L-histidine = ADP + protein N-phospho-L-histidine.</text>
        <dbReference type="EC" id="2.7.13.3"/>
    </reaction>
</comment>
<dbReference type="RefSeq" id="WP_091194862.1">
    <property type="nucleotide sequence ID" value="NZ_FOVE01000012.1"/>
</dbReference>
<dbReference type="Pfam" id="PF13426">
    <property type="entry name" value="PAS_9"/>
    <property type="match status" value="1"/>
</dbReference>
<dbReference type="SMART" id="SM00091">
    <property type="entry name" value="PAS"/>
    <property type="match status" value="1"/>
</dbReference>
<dbReference type="EC" id="2.7.13.3" evidence="2"/>
<evidence type="ECO:0000259" key="11">
    <source>
        <dbReference type="PROSITE" id="PS50113"/>
    </source>
</evidence>
<dbReference type="PROSITE" id="PS50113">
    <property type="entry name" value="PAC"/>
    <property type="match status" value="1"/>
</dbReference>
<dbReference type="InterPro" id="IPR000014">
    <property type="entry name" value="PAS"/>
</dbReference>
<evidence type="ECO:0000256" key="8">
    <source>
        <dbReference type="ARBA" id="ARBA00023026"/>
    </source>
</evidence>
<dbReference type="AlphaFoldDB" id="A0A1I5A5D4"/>
<dbReference type="SUPFAM" id="SSF55874">
    <property type="entry name" value="ATPase domain of HSP90 chaperone/DNA topoisomerase II/histidine kinase"/>
    <property type="match status" value="1"/>
</dbReference>
<organism evidence="12 13">
    <name type="scientific">Formivibrio citricus</name>
    <dbReference type="NCBI Taxonomy" id="83765"/>
    <lineage>
        <taxon>Bacteria</taxon>
        <taxon>Pseudomonadati</taxon>
        <taxon>Pseudomonadota</taxon>
        <taxon>Betaproteobacteria</taxon>
        <taxon>Neisseriales</taxon>
        <taxon>Chitinibacteraceae</taxon>
        <taxon>Formivibrio</taxon>
    </lineage>
</organism>
<protein>
    <recommendedName>
        <fullName evidence="2">histidine kinase</fullName>
        <ecNumber evidence="2">2.7.13.3</ecNumber>
    </recommendedName>
</protein>